<sequence length="221" mass="25407">DPNLAVEPDFNTEEYAQERLELVDAQHSIADDFTTQLLSRTWRLNNTKDTHIWTVHIEEQNRLAAAKEEAECTRIADEERQAALKEERQKNKAKFSPVHNIDVPDNPFTLPSQYATCQLKKGTYCPLFYFTNKGLRKASQVSFTNDSEALVLVQGEHGSHSFLPALSAQPISPSFIKDKHLTWEQFGESTLRMIISMCNHEWPNDHVNMHISFWSTIQTHP</sequence>
<feature type="non-terminal residue" evidence="1">
    <location>
        <position position="1"/>
    </location>
</feature>
<dbReference type="EMBL" id="KN825059">
    <property type="protein sequence ID" value="KIK95178.1"/>
    <property type="molecule type" value="Genomic_DNA"/>
</dbReference>
<evidence type="ECO:0000313" key="1">
    <source>
        <dbReference type="EMBL" id="KIK95178.1"/>
    </source>
</evidence>
<dbReference type="AlphaFoldDB" id="A0A0D0DQZ9"/>
<proteinExistence type="predicted"/>
<keyword evidence="2" id="KW-1185">Reference proteome</keyword>
<dbReference type="Proteomes" id="UP000054538">
    <property type="component" value="Unassembled WGS sequence"/>
</dbReference>
<gene>
    <name evidence="1" type="ORF">PAXRUDRAFT_141293</name>
</gene>
<evidence type="ECO:0000313" key="2">
    <source>
        <dbReference type="Proteomes" id="UP000054538"/>
    </source>
</evidence>
<name>A0A0D0DQZ9_9AGAM</name>
<protein>
    <submittedName>
        <fullName evidence="1">Uncharacterized protein</fullName>
    </submittedName>
</protein>
<organism evidence="1 2">
    <name type="scientific">Paxillus rubicundulus Ve08.2h10</name>
    <dbReference type="NCBI Taxonomy" id="930991"/>
    <lineage>
        <taxon>Eukaryota</taxon>
        <taxon>Fungi</taxon>
        <taxon>Dikarya</taxon>
        <taxon>Basidiomycota</taxon>
        <taxon>Agaricomycotina</taxon>
        <taxon>Agaricomycetes</taxon>
        <taxon>Agaricomycetidae</taxon>
        <taxon>Boletales</taxon>
        <taxon>Paxilineae</taxon>
        <taxon>Paxillaceae</taxon>
        <taxon>Paxillus</taxon>
    </lineage>
</organism>
<reference evidence="2" key="2">
    <citation type="submission" date="2015-01" db="EMBL/GenBank/DDBJ databases">
        <title>Evolutionary Origins and Diversification of the Mycorrhizal Mutualists.</title>
        <authorList>
            <consortium name="DOE Joint Genome Institute"/>
            <consortium name="Mycorrhizal Genomics Consortium"/>
            <person name="Kohler A."/>
            <person name="Kuo A."/>
            <person name="Nagy L.G."/>
            <person name="Floudas D."/>
            <person name="Copeland A."/>
            <person name="Barry K.W."/>
            <person name="Cichocki N."/>
            <person name="Veneault-Fourrey C."/>
            <person name="LaButti K."/>
            <person name="Lindquist E.A."/>
            <person name="Lipzen A."/>
            <person name="Lundell T."/>
            <person name="Morin E."/>
            <person name="Murat C."/>
            <person name="Riley R."/>
            <person name="Ohm R."/>
            <person name="Sun H."/>
            <person name="Tunlid A."/>
            <person name="Henrissat B."/>
            <person name="Grigoriev I.V."/>
            <person name="Hibbett D.S."/>
            <person name="Martin F."/>
        </authorList>
    </citation>
    <scope>NUCLEOTIDE SEQUENCE [LARGE SCALE GENOMIC DNA]</scope>
    <source>
        <strain evidence="2">Ve08.2h10</strain>
    </source>
</reference>
<dbReference type="InParanoid" id="A0A0D0DQZ9"/>
<dbReference type="OrthoDB" id="2688210at2759"/>
<reference evidence="1 2" key="1">
    <citation type="submission" date="2014-04" db="EMBL/GenBank/DDBJ databases">
        <authorList>
            <consortium name="DOE Joint Genome Institute"/>
            <person name="Kuo A."/>
            <person name="Kohler A."/>
            <person name="Jargeat P."/>
            <person name="Nagy L.G."/>
            <person name="Floudas D."/>
            <person name="Copeland A."/>
            <person name="Barry K.W."/>
            <person name="Cichocki N."/>
            <person name="Veneault-Fourrey C."/>
            <person name="LaButti K."/>
            <person name="Lindquist E.A."/>
            <person name="Lipzen A."/>
            <person name="Lundell T."/>
            <person name="Morin E."/>
            <person name="Murat C."/>
            <person name="Sun H."/>
            <person name="Tunlid A."/>
            <person name="Henrissat B."/>
            <person name="Grigoriev I.V."/>
            <person name="Hibbett D.S."/>
            <person name="Martin F."/>
            <person name="Nordberg H.P."/>
            <person name="Cantor M.N."/>
            <person name="Hua S.X."/>
        </authorList>
    </citation>
    <scope>NUCLEOTIDE SEQUENCE [LARGE SCALE GENOMIC DNA]</scope>
    <source>
        <strain evidence="1 2">Ve08.2h10</strain>
    </source>
</reference>
<dbReference type="HOGENOM" id="CLU_052398_0_2_1"/>
<accession>A0A0D0DQZ9</accession>